<evidence type="ECO:0000313" key="2">
    <source>
        <dbReference type="Proteomes" id="UP001296776"/>
    </source>
</evidence>
<gene>
    <name evidence="1" type="ORF">CKO40_15095</name>
</gene>
<accession>A0AAJ0XAI4</accession>
<organism evidence="1 2">
    <name type="scientific">Halochromatium glycolicum</name>
    <dbReference type="NCBI Taxonomy" id="85075"/>
    <lineage>
        <taxon>Bacteria</taxon>
        <taxon>Pseudomonadati</taxon>
        <taxon>Pseudomonadota</taxon>
        <taxon>Gammaproteobacteria</taxon>
        <taxon>Chromatiales</taxon>
        <taxon>Chromatiaceae</taxon>
        <taxon>Halochromatium</taxon>
    </lineage>
</organism>
<dbReference type="Proteomes" id="UP001296776">
    <property type="component" value="Unassembled WGS sequence"/>
</dbReference>
<keyword evidence="2" id="KW-1185">Reference proteome</keyword>
<sequence length="72" mass="8336">MQHLDLIVREAADLADAQRAEVLDFIGYLKTRHPVERNPDAEQRLAELTAFFAPYRKDLSGFMFDRDEANAR</sequence>
<comment type="caution">
    <text evidence="1">The sequence shown here is derived from an EMBL/GenBank/DDBJ whole genome shotgun (WGS) entry which is preliminary data.</text>
</comment>
<dbReference type="EMBL" id="NRSJ01000029">
    <property type="protein sequence ID" value="MBK1705844.1"/>
    <property type="molecule type" value="Genomic_DNA"/>
</dbReference>
<dbReference type="AlphaFoldDB" id="A0AAJ0XAI4"/>
<protein>
    <recommendedName>
        <fullName evidence="3">DUF2281 domain-containing protein</fullName>
    </recommendedName>
</protein>
<evidence type="ECO:0000313" key="1">
    <source>
        <dbReference type="EMBL" id="MBK1705844.1"/>
    </source>
</evidence>
<name>A0AAJ0XAI4_9GAMM</name>
<proteinExistence type="predicted"/>
<dbReference type="RefSeq" id="WP_200347096.1">
    <property type="nucleotide sequence ID" value="NZ_NRSJ01000029.1"/>
</dbReference>
<evidence type="ECO:0008006" key="3">
    <source>
        <dbReference type="Google" id="ProtNLM"/>
    </source>
</evidence>
<reference evidence="1" key="1">
    <citation type="submission" date="2017-08" db="EMBL/GenBank/DDBJ databases">
        <authorList>
            <person name="Imhoff J.F."/>
            <person name="Rahn T."/>
            <person name="Kuenzel S."/>
            <person name="Neulinger S.C."/>
        </authorList>
    </citation>
    <scope>NUCLEOTIDE SEQUENCE</scope>
    <source>
        <strain evidence="1">DSM 11080</strain>
    </source>
</reference>
<reference evidence="1" key="2">
    <citation type="journal article" date="2020" name="Microorganisms">
        <title>Osmotic Adaptation and Compatible Solute Biosynthesis of Phototrophic Bacteria as Revealed from Genome Analyses.</title>
        <authorList>
            <person name="Imhoff J.F."/>
            <person name="Rahn T."/>
            <person name="Kunzel S."/>
            <person name="Keller A."/>
            <person name="Neulinger S.C."/>
        </authorList>
    </citation>
    <scope>NUCLEOTIDE SEQUENCE</scope>
    <source>
        <strain evidence="1">DSM 11080</strain>
    </source>
</reference>